<feature type="transmembrane region" description="Helical" evidence="2">
    <location>
        <begin position="18"/>
        <end position="40"/>
    </location>
</feature>
<gene>
    <name evidence="3" type="ORF">APZ42_022963</name>
</gene>
<dbReference type="AlphaFoldDB" id="A0A164VB21"/>
<keyword evidence="2" id="KW-1133">Transmembrane helix</keyword>
<evidence type="ECO:0000313" key="3">
    <source>
        <dbReference type="EMBL" id="KZS12147.1"/>
    </source>
</evidence>
<keyword evidence="2" id="KW-0472">Membrane</keyword>
<evidence type="ECO:0000256" key="1">
    <source>
        <dbReference type="SAM" id="MobiDB-lite"/>
    </source>
</evidence>
<dbReference type="EMBL" id="LRGB01001363">
    <property type="protein sequence ID" value="KZS12147.1"/>
    <property type="molecule type" value="Genomic_DNA"/>
</dbReference>
<organism evidence="3 4">
    <name type="scientific">Daphnia magna</name>
    <dbReference type="NCBI Taxonomy" id="35525"/>
    <lineage>
        <taxon>Eukaryota</taxon>
        <taxon>Metazoa</taxon>
        <taxon>Ecdysozoa</taxon>
        <taxon>Arthropoda</taxon>
        <taxon>Crustacea</taxon>
        <taxon>Branchiopoda</taxon>
        <taxon>Diplostraca</taxon>
        <taxon>Cladocera</taxon>
        <taxon>Anomopoda</taxon>
        <taxon>Daphniidae</taxon>
        <taxon>Daphnia</taxon>
    </lineage>
</organism>
<reference evidence="3 4" key="1">
    <citation type="submission" date="2016-03" db="EMBL/GenBank/DDBJ databases">
        <title>EvidentialGene: Evidence-directed Construction of Genes on Genomes.</title>
        <authorList>
            <person name="Gilbert D.G."/>
            <person name="Choi J.-H."/>
            <person name="Mockaitis K."/>
            <person name="Colbourne J."/>
            <person name="Pfrender M."/>
        </authorList>
    </citation>
    <scope>NUCLEOTIDE SEQUENCE [LARGE SCALE GENOMIC DNA]</scope>
    <source>
        <strain evidence="3 4">Xinb3</strain>
        <tissue evidence="3">Complete organism</tissue>
    </source>
</reference>
<feature type="region of interest" description="Disordered" evidence="1">
    <location>
        <begin position="73"/>
        <end position="95"/>
    </location>
</feature>
<dbReference type="Proteomes" id="UP000076858">
    <property type="component" value="Unassembled WGS sequence"/>
</dbReference>
<comment type="caution">
    <text evidence="3">The sequence shown here is derived from an EMBL/GenBank/DDBJ whole genome shotgun (WGS) entry which is preliminary data.</text>
</comment>
<evidence type="ECO:0000313" key="4">
    <source>
        <dbReference type="Proteomes" id="UP000076858"/>
    </source>
</evidence>
<proteinExistence type="predicted"/>
<protein>
    <submittedName>
        <fullName evidence="3">Uncharacterized protein</fullName>
    </submittedName>
</protein>
<sequence>MFQVSNQIKKPSNFWCDFLLLVGGLLLMTVLLAFYSVYLLRADVITSKQVNASNVTNESTGFESKGIFIPQSKFDADDGVRNGTGNSDGRHQVAP</sequence>
<keyword evidence="2" id="KW-0812">Transmembrane</keyword>
<keyword evidence="4" id="KW-1185">Reference proteome</keyword>
<evidence type="ECO:0000256" key="2">
    <source>
        <dbReference type="SAM" id="Phobius"/>
    </source>
</evidence>
<accession>A0A164VB21</accession>
<name>A0A164VB21_9CRUS</name>